<dbReference type="GO" id="GO:0015288">
    <property type="term" value="F:porin activity"/>
    <property type="evidence" value="ECO:0007669"/>
    <property type="project" value="UniProtKB-KW"/>
</dbReference>
<organism evidence="4 5">
    <name type="scientific">Candida glabrata</name>
    <name type="common">Yeast</name>
    <name type="synonym">Torulopsis glabrata</name>
    <dbReference type="NCBI Taxonomy" id="5478"/>
    <lineage>
        <taxon>Eukaryota</taxon>
        <taxon>Fungi</taxon>
        <taxon>Dikarya</taxon>
        <taxon>Ascomycota</taxon>
        <taxon>Saccharomycotina</taxon>
        <taxon>Saccharomycetes</taxon>
        <taxon>Saccharomycetales</taxon>
        <taxon>Saccharomycetaceae</taxon>
        <taxon>Nakaseomyces</taxon>
    </lineage>
</organism>
<dbReference type="InterPro" id="IPR027246">
    <property type="entry name" value="Porin_Euk/Tom40"/>
</dbReference>
<name>A0A0W0CHI5_CANGB</name>
<keyword evidence="3" id="KW-0813">Transport</keyword>
<dbReference type="Pfam" id="PF01459">
    <property type="entry name" value="Porin_3"/>
    <property type="match status" value="1"/>
</dbReference>
<dbReference type="AlphaFoldDB" id="A0A0W0CHI5"/>
<dbReference type="VEuPathDB" id="FungiDB:GVI51_C01001"/>
<comment type="caution">
    <text evidence="4">The sequence shown here is derived from an EMBL/GenBank/DDBJ whole genome shotgun (WGS) entry which is preliminary data.</text>
</comment>
<keyword evidence="2" id="KW-1134">Transmembrane beta strand</keyword>
<dbReference type="Gene3D" id="2.40.160.10">
    <property type="entry name" value="Porin"/>
    <property type="match status" value="1"/>
</dbReference>
<keyword evidence="3" id="KW-0406">Ion transport</keyword>
<dbReference type="GO" id="GO:0008308">
    <property type="term" value="F:voltage-gated monoatomic anion channel activity"/>
    <property type="evidence" value="ECO:0007669"/>
    <property type="project" value="InterPro"/>
</dbReference>
<gene>
    <name evidence="4" type="ORF">AO440_000415</name>
</gene>
<keyword evidence="2" id="KW-0472">Membrane</keyword>
<reference evidence="4 5" key="1">
    <citation type="submission" date="2015-10" db="EMBL/GenBank/DDBJ databases">
        <title>Draft genomes sequences of Candida glabrata isolates 1A, 1B, 2A, 2B, 3A and 3B.</title>
        <authorList>
            <person name="Haavelsrud O.E."/>
            <person name="Gaustad P."/>
        </authorList>
    </citation>
    <scope>NUCLEOTIDE SEQUENCE [LARGE SCALE GENOMIC DNA]</scope>
    <source>
        <strain evidence="4">910700640</strain>
    </source>
</reference>
<comment type="similarity">
    <text evidence="1">Belongs to the eukaryotic mitochondrial porin family.</text>
</comment>
<dbReference type="InterPro" id="IPR001925">
    <property type="entry name" value="Porin_Euk"/>
</dbReference>
<evidence type="ECO:0000313" key="5">
    <source>
        <dbReference type="Proteomes" id="UP000054886"/>
    </source>
</evidence>
<evidence type="ECO:0000256" key="2">
    <source>
        <dbReference type="ARBA" id="ARBA00022452"/>
    </source>
</evidence>
<protein>
    <submittedName>
        <fullName evidence="4">Mitochondrial outer membrane protein porin 2</fullName>
    </submittedName>
</protein>
<dbReference type="InterPro" id="IPR023614">
    <property type="entry name" value="Porin_dom_sf"/>
</dbReference>
<dbReference type="PANTHER" id="PTHR11743:SF70">
    <property type="entry name" value="GH26960P-RELATED"/>
    <property type="match status" value="1"/>
</dbReference>
<evidence type="ECO:0000256" key="3">
    <source>
        <dbReference type="ARBA" id="ARBA00023114"/>
    </source>
</evidence>
<dbReference type="GO" id="GO:0046930">
    <property type="term" value="C:pore complex"/>
    <property type="evidence" value="ECO:0007669"/>
    <property type="project" value="UniProtKB-KW"/>
</dbReference>
<dbReference type="VEuPathDB" id="FungiDB:CAGL0C01287g"/>
<dbReference type="CDD" id="cd07306">
    <property type="entry name" value="Porin3_VDAC"/>
    <property type="match status" value="1"/>
</dbReference>
<dbReference type="PANTHER" id="PTHR11743">
    <property type="entry name" value="VOLTAGE-DEPENDENT ANION-SELECTIVE CHANNEL"/>
    <property type="match status" value="1"/>
</dbReference>
<dbReference type="VEuPathDB" id="FungiDB:B1J91_C01287g"/>
<dbReference type="OrthoDB" id="7827681at2759"/>
<evidence type="ECO:0000256" key="1">
    <source>
        <dbReference type="ARBA" id="ARBA00007780"/>
    </source>
</evidence>
<dbReference type="Proteomes" id="UP000054886">
    <property type="component" value="Unassembled WGS sequence"/>
</dbReference>
<dbReference type="GO" id="GO:0051027">
    <property type="term" value="P:DNA transport"/>
    <property type="evidence" value="ECO:0007669"/>
    <property type="project" value="EnsemblFungi"/>
</dbReference>
<proteinExistence type="inferred from homology"/>
<dbReference type="GO" id="GO:0045454">
    <property type="term" value="P:cell redox homeostasis"/>
    <property type="evidence" value="ECO:0007669"/>
    <property type="project" value="EnsemblFungi"/>
</dbReference>
<dbReference type="VEuPathDB" id="FungiDB:GWK60_C00847"/>
<keyword evidence="2" id="KW-0812">Transmembrane</keyword>
<dbReference type="EMBL" id="LLZZ01000179">
    <property type="protein sequence ID" value="KTA95856.1"/>
    <property type="molecule type" value="Genomic_DNA"/>
</dbReference>
<dbReference type="GO" id="GO:0005741">
    <property type="term" value="C:mitochondrial outer membrane"/>
    <property type="evidence" value="ECO:0007669"/>
    <property type="project" value="EnsemblFungi"/>
</dbReference>
<sequence length="274" mass="30102">MIPVGFGEISRNAQGVLNRDFFHGTGGVIQVSTSSDDFRFNSRGKFSDGNFGANLSGRHAIKGTGIAVSQSLDNKNQFSTKFEYNNSQLRSDVTTNWVPGTVNIKSGRLGFNYFNALMNSKMSVDLFNPTKVVGSMTMGYGKMVGGSEVTCDIAQNKFTRYALSMGIYAGKRNLTFLINDAHVMTLTLYQKLSPQFEAAAKTTTRFNESNKTSVEVATAYRHNSAQYKLKLNDAGLACLSYKVPFQKNISLGLGISMDVCNPTVKKFGWSLNFQ</sequence>
<accession>A0A0W0CHI5</accession>
<evidence type="ECO:0000313" key="4">
    <source>
        <dbReference type="EMBL" id="KTA95856.1"/>
    </source>
</evidence>
<keyword evidence="3" id="KW-0626">Porin</keyword>